<evidence type="ECO:0000256" key="2">
    <source>
        <dbReference type="SAM" id="Phobius"/>
    </source>
</evidence>
<evidence type="ECO:0008006" key="5">
    <source>
        <dbReference type="Google" id="ProtNLM"/>
    </source>
</evidence>
<feature type="transmembrane region" description="Helical" evidence="2">
    <location>
        <begin position="57"/>
        <end position="79"/>
    </location>
</feature>
<sequence length="314" mass="33914">MNNNSEPDNAGVELLVAFREDLTGAPPDATDRIRHALRNGSMYQRPAAKRWFLRRPAIATATAFALAGLAAGGVALSMVDYSTGQPSGASTSSTDESRPLEMRNVAYVSAQTRAALDDADKYVVKVHDAYKGGSYDTWTDKQTGRYRVDVYQADGSPNSSLMTTVVDGKLRGIQVNHLDRTYFEDTGSPENATGAVFVPNDPASIRAWLDKGDLEIVGQEQVGGHDTVHLRLTAGTATYTVELWVDAASFLPYKAVADKSGQVTDKAEVSTFEWLPRTEENLRHFDLTPPTGYTKSGAGKTTRGDVQATAPAHP</sequence>
<dbReference type="OrthoDB" id="3359753at2"/>
<evidence type="ECO:0000256" key="1">
    <source>
        <dbReference type="SAM" id="MobiDB-lite"/>
    </source>
</evidence>
<feature type="region of interest" description="Disordered" evidence="1">
    <location>
        <begin position="285"/>
        <end position="314"/>
    </location>
</feature>
<dbReference type="EMBL" id="PYBV01000019">
    <property type="protein sequence ID" value="PYC69220.1"/>
    <property type="molecule type" value="Genomic_DNA"/>
</dbReference>
<keyword evidence="4" id="KW-1185">Reference proteome</keyword>
<gene>
    <name evidence="3" type="ORF">C7C45_16120</name>
</gene>
<dbReference type="Gene3D" id="2.50.20.10">
    <property type="entry name" value="Lipoprotein localisation LolA/LolB/LppX"/>
    <property type="match status" value="1"/>
</dbReference>
<comment type="caution">
    <text evidence="3">The sequence shown here is derived from an EMBL/GenBank/DDBJ whole genome shotgun (WGS) entry which is preliminary data.</text>
</comment>
<keyword evidence="2" id="KW-1133">Transmembrane helix</keyword>
<reference evidence="3 4" key="1">
    <citation type="submission" date="2018-03" db="EMBL/GenBank/DDBJ databases">
        <title>Bioinformatic expansion and discovery of thiopeptide antibiotics.</title>
        <authorList>
            <person name="Schwalen C.J."/>
            <person name="Hudson G.A."/>
            <person name="Mitchell D.A."/>
        </authorList>
    </citation>
    <scope>NUCLEOTIDE SEQUENCE [LARGE SCALE GENOMIC DNA]</scope>
    <source>
        <strain evidence="3 4">NRRL 8041</strain>
    </source>
</reference>
<dbReference type="AlphaFoldDB" id="A0A318NLM9"/>
<accession>A0A318NLM9</accession>
<evidence type="ECO:0000313" key="4">
    <source>
        <dbReference type="Proteomes" id="UP000248333"/>
    </source>
</evidence>
<dbReference type="RefSeq" id="WP_110564482.1">
    <property type="nucleotide sequence ID" value="NZ_PYBV01000019.1"/>
</dbReference>
<proteinExistence type="predicted"/>
<dbReference type="Proteomes" id="UP000248333">
    <property type="component" value="Unassembled WGS sequence"/>
</dbReference>
<evidence type="ECO:0000313" key="3">
    <source>
        <dbReference type="EMBL" id="PYC69220.1"/>
    </source>
</evidence>
<protein>
    <recommendedName>
        <fullName evidence="5">DUF2092 domain-containing protein</fullName>
    </recommendedName>
</protein>
<name>A0A318NLM9_9ACTN</name>
<organism evidence="3 4">
    <name type="scientific">Micromonospora arborensis</name>
    <dbReference type="NCBI Taxonomy" id="2116518"/>
    <lineage>
        <taxon>Bacteria</taxon>
        <taxon>Bacillati</taxon>
        <taxon>Actinomycetota</taxon>
        <taxon>Actinomycetes</taxon>
        <taxon>Micromonosporales</taxon>
        <taxon>Micromonosporaceae</taxon>
        <taxon>Micromonospora</taxon>
    </lineage>
</organism>
<keyword evidence="2" id="KW-0472">Membrane</keyword>
<keyword evidence="2" id="KW-0812">Transmembrane</keyword>